<gene>
    <name evidence="1" type="ORF">ALQ37_05534</name>
</gene>
<comment type="caution">
    <text evidence="1">The sequence shown here is derived from an EMBL/GenBank/DDBJ whole genome shotgun (WGS) entry which is preliminary data.</text>
</comment>
<sequence length="397" mass="44340">MDWPVRPKGIGQADEAGHTVPCPRYTENWRVIATSALNRQQRPVGAFSPPRLIGQISQRLADRLTQALDMRRLHHAQVIARDLDTAQLTDWQDAIPTQVTAVFLRVGFPLDCGKQVQRHAVGINRVIGLRMTVSHLSVEVLPKILGRVGFQLRRQRTLLTTVLQEPCEIKGLPVCTHSLKGLKGLRAFASCSPELLAVFQQVLTVGGLQVPAFATLIHQARHVGVEQADKLHLLVHTLQLDGDFVGQKPTERPARQAIRSVRLNAAHGTQQACCQAFHGLQLLLTEGDAAQPVDRNIAIDVHRQRREMHVLTSELMNQEQRTLTTGGTHRHQLFMKLRCSLFAAAIQQARQVRDAGVLENVGQRHRQTTLYQLVDQSHCHQRVTSEIEEAVITAHLL</sequence>
<proteinExistence type="predicted"/>
<evidence type="ECO:0000313" key="1">
    <source>
        <dbReference type="EMBL" id="RMO55712.1"/>
    </source>
</evidence>
<reference evidence="1 2" key="1">
    <citation type="submission" date="2018-08" db="EMBL/GenBank/DDBJ databases">
        <title>Recombination of ecologically and evolutionarily significant loci maintains genetic cohesion in the Pseudomonas syringae species complex.</title>
        <authorList>
            <person name="Dillon M."/>
            <person name="Thakur S."/>
            <person name="Almeida R.N.D."/>
            <person name="Weir B.S."/>
            <person name="Guttman D.S."/>
        </authorList>
    </citation>
    <scope>NUCLEOTIDE SEQUENCE [LARGE SCALE GENOMIC DNA]</scope>
    <source>
        <strain evidence="1 2">ICMP 4388</strain>
    </source>
</reference>
<dbReference type="AlphaFoldDB" id="A0A3M3WD76"/>
<name>A0A3M3WD76_PSEAP</name>
<protein>
    <submittedName>
        <fullName evidence="1">Uncharacterized protein</fullName>
    </submittedName>
</protein>
<accession>A0A3M3WD76</accession>
<organism evidence="1 2">
    <name type="scientific">Pseudomonas syringae pv. aptata</name>
    <dbReference type="NCBI Taxonomy" id="83167"/>
    <lineage>
        <taxon>Bacteria</taxon>
        <taxon>Pseudomonadati</taxon>
        <taxon>Pseudomonadota</taxon>
        <taxon>Gammaproteobacteria</taxon>
        <taxon>Pseudomonadales</taxon>
        <taxon>Pseudomonadaceae</taxon>
        <taxon>Pseudomonas</taxon>
        <taxon>Pseudomonas syringae</taxon>
    </lineage>
</organism>
<dbReference type="EMBL" id="RBPX01000422">
    <property type="protein sequence ID" value="RMO55712.1"/>
    <property type="molecule type" value="Genomic_DNA"/>
</dbReference>
<dbReference type="Proteomes" id="UP000274541">
    <property type="component" value="Unassembled WGS sequence"/>
</dbReference>
<evidence type="ECO:0000313" key="2">
    <source>
        <dbReference type="Proteomes" id="UP000274541"/>
    </source>
</evidence>